<organism evidence="1 2">
    <name type="scientific">Catellatospora chokoriensis</name>
    <dbReference type="NCBI Taxonomy" id="310353"/>
    <lineage>
        <taxon>Bacteria</taxon>
        <taxon>Bacillati</taxon>
        <taxon>Actinomycetota</taxon>
        <taxon>Actinomycetes</taxon>
        <taxon>Micromonosporales</taxon>
        <taxon>Micromonosporaceae</taxon>
        <taxon>Catellatospora</taxon>
    </lineage>
</organism>
<dbReference type="AlphaFoldDB" id="A0A8J3NWB1"/>
<protein>
    <submittedName>
        <fullName evidence="1">Uncharacterized protein</fullName>
    </submittedName>
</protein>
<sequence>MRTYTEQWTLIDFACADDEVERLGDQLAAALAAGPWYADYAVANARHVVFAGRRFVIRLGDQNQNDQVRAYAESVGVPTAQLDWPT</sequence>
<dbReference type="RefSeq" id="WP_191844030.1">
    <property type="nucleotide sequence ID" value="NZ_BAAALB010000041.1"/>
</dbReference>
<gene>
    <name evidence="1" type="ORF">Cch02nite_81820</name>
</gene>
<dbReference type="EMBL" id="BONG01000115">
    <property type="protein sequence ID" value="GIF94738.1"/>
    <property type="molecule type" value="Genomic_DNA"/>
</dbReference>
<evidence type="ECO:0000313" key="2">
    <source>
        <dbReference type="Proteomes" id="UP000619293"/>
    </source>
</evidence>
<comment type="caution">
    <text evidence="1">The sequence shown here is derived from an EMBL/GenBank/DDBJ whole genome shotgun (WGS) entry which is preliminary data.</text>
</comment>
<proteinExistence type="predicted"/>
<reference evidence="1 2" key="1">
    <citation type="submission" date="2021-01" db="EMBL/GenBank/DDBJ databases">
        <title>Whole genome shotgun sequence of Catellatospora chokoriensis NBRC 107358.</title>
        <authorList>
            <person name="Komaki H."/>
            <person name="Tamura T."/>
        </authorList>
    </citation>
    <scope>NUCLEOTIDE SEQUENCE [LARGE SCALE GENOMIC DNA]</scope>
    <source>
        <strain evidence="1 2">NBRC 107358</strain>
    </source>
</reference>
<keyword evidence="2" id="KW-1185">Reference proteome</keyword>
<accession>A0A8J3NWB1</accession>
<name>A0A8J3NWB1_9ACTN</name>
<dbReference type="Proteomes" id="UP000619293">
    <property type="component" value="Unassembled WGS sequence"/>
</dbReference>
<evidence type="ECO:0000313" key="1">
    <source>
        <dbReference type="EMBL" id="GIF94738.1"/>
    </source>
</evidence>